<dbReference type="OrthoDB" id="5465477at2759"/>
<dbReference type="EMBL" id="ML121530">
    <property type="protein sequence ID" value="RPB28136.1"/>
    <property type="molecule type" value="Genomic_DNA"/>
</dbReference>
<feature type="region of interest" description="Disordered" evidence="1">
    <location>
        <begin position="29"/>
        <end position="59"/>
    </location>
</feature>
<evidence type="ECO:0000313" key="2">
    <source>
        <dbReference type="EMBL" id="RPB28136.1"/>
    </source>
</evidence>
<dbReference type="AlphaFoldDB" id="A0A3N4LYZ5"/>
<dbReference type="InParanoid" id="A0A3N4LYZ5"/>
<organism evidence="2 3">
    <name type="scientific">Terfezia boudieri ATCC MYA-4762</name>
    <dbReference type="NCBI Taxonomy" id="1051890"/>
    <lineage>
        <taxon>Eukaryota</taxon>
        <taxon>Fungi</taxon>
        <taxon>Dikarya</taxon>
        <taxon>Ascomycota</taxon>
        <taxon>Pezizomycotina</taxon>
        <taxon>Pezizomycetes</taxon>
        <taxon>Pezizales</taxon>
        <taxon>Pezizaceae</taxon>
        <taxon>Terfezia</taxon>
    </lineage>
</organism>
<dbReference type="Proteomes" id="UP000267821">
    <property type="component" value="Unassembled WGS sequence"/>
</dbReference>
<gene>
    <name evidence="2" type="ORF">L211DRAFT_486994</name>
</gene>
<accession>A0A3N4LYZ5</accession>
<evidence type="ECO:0000313" key="3">
    <source>
        <dbReference type="Proteomes" id="UP000267821"/>
    </source>
</evidence>
<protein>
    <submittedName>
        <fullName evidence="2">Uncharacterized protein</fullName>
    </submittedName>
</protein>
<evidence type="ECO:0000256" key="1">
    <source>
        <dbReference type="SAM" id="MobiDB-lite"/>
    </source>
</evidence>
<reference evidence="2 3" key="1">
    <citation type="journal article" date="2018" name="Nat. Ecol. Evol.">
        <title>Pezizomycetes genomes reveal the molecular basis of ectomycorrhizal truffle lifestyle.</title>
        <authorList>
            <person name="Murat C."/>
            <person name="Payen T."/>
            <person name="Noel B."/>
            <person name="Kuo A."/>
            <person name="Morin E."/>
            <person name="Chen J."/>
            <person name="Kohler A."/>
            <person name="Krizsan K."/>
            <person name="Balestrini R."/>
            <person name="Da Silva C."/>
            <person name="Montanini B."/>
            <person name="Hainaut M."/>
            <person name="Levati E."/>
            <person name="Barry K.W."/>
            <person name="Belfiori B."/>
            <person name="Cichocki N."/>
            <person name="Clum A."/>
            <person name="Dockter R.B."/>
            <person name="Fauchery L."/>
            <person name="Guy J."/>
            <person name="Iotti M."/>
            <person name="Le Tacon F."/>
            <person name="Lindquist E.A."/>
            <person name="Lipzen A."/>
            <person name="Malagnac F."/>
            <person name="Mello A."/>
            <person name="Molinier V."/>
            <person name="Miyauchi S."/>
            <person name="Poulain J."/>
            <person name="Riccioni C."/>
            <person name="Rubini A."/>
            <person name="Sitrit Y."/>
            <person name="Splivallo R."/>
            <person name="Traeger S."/>
            <person name="Wang M."/>
            <person name="Zifcakova L."/>
            <person name="Wipf D."/>
            <person name="Zambonelli A."/>
            <person name="Paolocci F."/>
            <person name="Nowrousian M."/>
            <person name="Ottonello S."/>
            <person name="Baldrian P."/>
            <person name="Spatafora J.W."/>
            <person name="Henrissat B."/>
            <person name="Nagy L.G."/>
            <person name="Aury J.M."/>
            <person name="Wincker P."/>
            <person name="Grigoriev I.V."/>
            <person name="Bonfante P."/>
            <person name="Martin F.M."/>
        </authorList>
    </citation>
    <scope>NUCLEOTIDE SEQUENCE [LARGE SCALE GENOMIC DNA]</scope>
    <source>
        <strain evidence="2 3">ATCC MYA-4762</strain>
    </source>
</reference>
<proteinExistence type="predicted"/>
<keyword evidence="3" id="KW-1185">Reference proteome</keyword>
<sequence>MLRRIFRAFLGLPTPKDTPRVELPVITKEKRSSAEQRKLEQRVLGQRERAKGASKGRERLRGKERVKKFTGMDLRQWMEVGLFLLQRTMCFLNPIAFDSDLRVVETILEEDGVVEGKGRAALANSFEATRKEWEGYLDKDGIYETRLSEKERMIGGL</sequence>
<name>A0A3N4LYZ5_9PEZI</name>